<feature type="region of interest" description="Disordered" evidence="1">
    <location>
        <begin position="32"/>
        <end position="55"/>
    </location>
</feature>
<feature type="compositionally biased region" description="Pro residues" evidence="1">
    <location>
        <begin position="352"/>
        <end position="361"/>
    </location>
</feature>
<dbReference type="PANTHER" id="PTHR15921:SF3">
    <property type="entry name" value="PRE-MRNA CLEAVAGE COMPLEX 2 PROTEIN PCF11"/>
    <property type="match status" value="1"/>
</dbReference>
<dbReference type="GO" id="GO:0031124">
    <property type="term" value="P:mRNA 3'-end processing"/>
    <property type="evidence" value="ECO:0007669"/>
    <property type="project" value="InterPro"/>
</dbReference>
<feature type="region of interest" description="Disordered" evidence="1">
    <location>
        <begin position="338"/>
        <end position="411"/>
    </location>
</feature>
<name>A0A5B7BIR3_DAVIN</name>
<evidence type="ECO:0000259" key="2">
    <source>
        <dbReference type="PROSITE" id="PS00028"/>
    </source>
</evidence>
<dbReference type="AlphaFoldDB" id="A0A5B7BIR3"/>
<dbReference type="GO" id="GO:0006369">
    <property type="term" value="P:termination of RNA polymerase II transcription"/>
    <property type="evidence" value="ECO:0007669"/>
    <property type="project" value="InterPro"/>
</dbReference>
<dbReference type="InterPro" id="IPR045154">
    <property type="entry name" value="PCF11-like"/>
</dbReference>
<feature type="compositionally biased region" description="Low complexity" evidence="1">
    <location>
        <begin position="468"/>
        <end position="486"/>
    </location>
</feature>
<dbReference type="InterPro" id="IPR013087">
    <property type="entry name" value="Znf_C2H2_type"/>
</dbReference>
<evidence type="ECO:0000256" key="1">
    <source>
        <dbReference type="SAM" id="MobiDB-lite"/>
    </source>
</evidence>
<dbReference type="InterPro" id="IPR057242">
    <property type="entry name" value="PCFS4-like"/>
</dbReference>
<feature type="region of interest" description="Disordered" evidence="1">
    <location>
        <begin position="447"/>
        <end position="486"/>
    </location>
</feature>
<feature type="compositionally biased region" description="Polar residues" evidence="1">
    <location>
        <begin position="374"/>
        <end position="391"/>
    </location>
</feature>
<dbReference type="GO" id="GO:0003729">
    <property type="term" value="F:mRNA binding"/>
    <property type="evidence" value="ECO:0007669"/>
    <property type="project" value="InterPro"/>
</dbReference>
<feature type="domain" description="C2H2-type" evidence="2">
    <location>
        <begin position="547"/>
        <end position="567"/>
    </location>
</feature>
<evidence type="ECO:0000313" key="3">
    <source>
        <dbReference type="EMBL" id="MPA68757.1"/>
    </source>
</evidence>
<gene>
    <name evidence="3" type="ORF">Din_038198</name>
</gene>
<protein>
    <recommendedName>
        <fullName evidence="2">C2H2-type domain-containing protein</fullName>
    </recommendedName>
</protein>
<dbReference type="PROSITE" id="PS00028">
    <property type="entry name" value="ZINC_FINGER_C2H2_1"/>
    <property type="match status" value="1"/>
</dbReference>
<dbReference type="GO" id="GO:0000993">
    <property type="term" value="F:RNA polymerase II complex binding"/>
    <property type="evidence" value="ECO:0007669"/>
    <property type="project" value="InterPro"/>
</dbReference>
<dbReference type="EMBL" id="GHES01038198">
    <property type="protein sequence ID" value="MPA68757.1"/>
    <property type="molecule type" value="Transcribed_RNA"/>
</dbReference>
<proteinExistence type="predicted"/>
<feature type="compositionally biased region" description="Basic and acidic residues" evidence="1">
    <location>
        <begin position="39"/>
        <end position="48"/>
    </location>
</feature>
<dbReference type="GO" id="GO:0005737">
    <property type="term" value="C:cytoplasm"/>
    <property type="evidence" value="ECO:0007669"/>
    <property type="project" value="TreeGrafter"/>
</dbReference>
<feature type="region of interest" description="Disordered" evidence="1">
    <location>
        <begin position="141"/>
        <end position="174"/>
    </location>
</feature>
<dbReference type="PANTHER" id="PTHR15921">
    <property type="entry name" value="PRE-MRNA CLEAVAGE COMPLEX II"/>
    <property type="match status" value="1"/>
</dbReference>
<reference evidence="3" key="1">
    <citation type="submission" date="2019-08" db="EMBL/GenBank/DDBJ databases">
        <title>Reference gene set and small RNA set construction with multiple tissues from Davidia involucrata Baill.</title>
        <authorList>
            <person name="Yang H."/>
            <person name="Zhou C."/>
            <person name="Li G."/>
            <person name="Wang J."/>
            <person name="Gao P."/>
            <person name="Wang M."/>
            <person name="Wang R."/>
            <person name="Zhao Y."/>
        </authorList>
    </citation>
    <scope>NUCLEOTIDE SEQUENCE</scope>
    <source>
        <tissue evidence="3">Mixed with DoveR01_LX</tissue>
    </source>
</reference>
<dbReference type="GO" id="GO:0005849">
    <property type="term" value="C:mRNA cleavage factor complex"/>
    <property type="evidence" value="ECO:0007669"/>
    <property type="project" value="TreeGrafter"/>
</dbReference>
<feature type="region of interest" description="Disordered" evidence="1">
    <location>
        <begin position="194"/>
        <end position="217"/>
    </location>
</feature>
<dbReference type="Pfam" id="PF23228">
    <property type="entry name" value="zf_PCFS4"/>
    <property type="match status" value="1"/>
</dbReference>
<organism evidence="3">
    <name type="scientific">Davidia involucrata</name>
    <name type="common">Dove tree</name>
    <dbReference type="NCBI Taxonomy" id="16924"/>
    <lineage>
        <taxon>Eukaryota</taxon>
        <taxon>Viridiplantae</taxon>
        <taxon>Streptophyta</taxon>
        <taxon>Embryophyta</taxon>
        <taxon>Tracheophyta</taxon>
        <taxon>Spermatophyta</taxon>
        <taxon>Magnoliopsida</taxon>
        <taxon>eudicotyledons</taxon>
        <taxon>Gunneridae</taxon>
        <taxon>Pentapetalae</taxon>
        <taxon>asterids</taxon>
        <taxon>Cornales</taxon>
        <taxon>Nyssaceae</taxon>
        <taxon>Davidia</taxon>
    </lineage>
</organism>
<feature type="compositionally biased region" description="Polar residues" evidence="1">
    <location>
        <begin position="198"/>
        <end position="217"/>
    </location>
</feature>
<sequence length="704" mass="74843">MVQPLAQGKIIGHLTILKDWCHVQEFEKTLRKPQSTHDVGSRVDREASADSLSTEQMDQAAFGHRISSLRTQEPYLADGISHSVSDSIISGHSEGHLTAFSGLSTSASSSLPRTLLQSQPGSSHIAASSFGFLTNSVSGSTGIGGQRHSLGAASPSRQSPMHRHPPSPSFSAQHPHQLLHNLAEQDFAHAQPLPCADSKTSQFSGQSNTGAHNQFLQDSLPMPQNVHLHNLQKLQPQNLHASSPMMPSLQSRHHIPFSQQLQTDPTQFEPSSQSHKPLLPQIPVFGFPSTGNSSSDHSNTLAAEFPGQASTSSLLAEVMKSGILSNNSVTGSLPKLSFQDAGAVPPQSGVQPPLPSGPPPTQFVSAGPRAVSASLLNPPSRDNTSASTILSQGKVERPPLPPGPAPSSLIVGSASAQTSSVVNATSDPVSSLLSSLVVKGLISASKTESPTFVPRQMPSRPKNQSPGVATTSSVPASSIPVSSATPLSSTADEISFSKPVAKSSVALSQSMTAEIKNLIGFEFKSDVIREPHPSVMSELVDDLPHQCSICGLRLKLQERFDRHLEWHALKNSEPNNLCKASRSWYANSDDWVAGKAELSSGHESTSLLEESDKAMEKSEQMVPADESQCVCLLCGELFEDFYSQERDEWMFKGAVYMTIPSVDGKIGTTNNGAPQGPIVHANCISESSVRDSGLANGVKVEKDA</sequence>
<accession>A0A5B7BIR3</accession>